<reference evidence="4 5" key="1">
    <citation type="submission" date="2023-07" db="EMBL/GenBank/DDBJ databases">
        <title>Genomic Encyclopedia of Type Strains, Phase IV (KMG-IV): sequencing the most valuable type-strain genomes for metagenomic binning, comparative biology and taxonomic classification.</title>
        <authorList>
            <person name="Goeker M."/>
        </authorList>
    </citation>
    <scope>NUCLEOTIDE SEQUENCE [LARGE SCALE GENOMIC DNA]</scope>
    <source>
        <strain evidence="4 5">NIO-1023</strain>
    </source>
</reference>
<dbReference type="GO" id="GO:0003677">
    <property type="term" value="F:DNA binding"/>
    <property type="evidence" value="ECO:0007669"/>
    <property type="project" value="UniProtKB-KW"/>
</dbReference>
<dbReference type="PANTHER" id="PTHR46558">
    <property type="entry name" value="TRACRIPTIONAL REGULATORY PROTEIN-RELATED-RELATED"/>
    <property type="match status" value="1"/>
</dbReference>
<dbReference type="EMBL" id="JAURUR010000002">
    <property type="protein sequence ID" value="MDP9763470.1"/>
    <property type="molecule type" value="Genomic_DNA"/>
</dbReference>
<evidence type="ECO:0000256" key="2">
    <source>
        <dbReference type="SAM" id="MobiDB-lite"/>
    </source>
</evidence>
<dbReference type="InterPro" id="IPR001387">
    <property type="entry name" value="Cro/C1-type_HTH"/>
</dbReference>
<evidence type="ECO:0000313" key="5">
    <source>
        <dbReference type="Proteomes" id="UP001232163"/>
    </source>
</evidence>
<dbReference type="InterPro" id="IPR010982">
    <property type="entry name" value="Lambda_DNA-bd_dom_sf"/>
</dbReference>
<evidence type="ECO:0000313" key="4">
    <source>
        <dbReference type="EMBL" id="MDP9763470.1"/>
    </source>
</evidence>
<evidence type="ECO:0000256" key="1">
    <source>
        <dbReference type="ARBA" id="ARBA00023125"/>
    </source>
</evidence>
<dbReference type="CDD" id="cd00093">
    <property type="entry name" value="HTH_XRE"/>
    <property type="match status" value="1"/>
</dbReference>
<organism evidence="4 5">
    <name type="scientific">Deinococcus enclensis</name>
    <dbReference type="NCBI Taxonomy" id="1049582"/>
    <lineage>
        <taxon>Bacteria</taxon>
        <taxon>Thermotogati</taxon>
        <taxon>Deinococcota</taxon>
        <taxon>Deinococci</taxon>
        <taxon>Deinococcales</taxon>
        <taxon>Deinococcaceae</taxon>
        <taxon>Deinococcus</taxon>
    </lineage>
</organism>
<dbReference type="Pfam" id="PF01381">
    <property type="entry name" value="HTH_3"/>
    <property type="match status" value="1"/>
</dbReference>
<gene>
    <name evidence="4" type="ORF">QO006_000887</name>
</gene>
<evidence type="ECO:0000259" key="3">
    <source>
        <dbReference type="PROSITE" id="PS50943"/>
    </source>
</evidence>
<comment type="caution">
    <text evidence="4">The sequence shown here is derived from an EMBL/GenBank/DDBJ whole genome shotgun (WGS) entry which is preliminary data.</text>
</comment>
<protein>
    <submittedName>
        <fullName evidence="4">DNA-binding XRE family transcriptional regulator</fullName>
    </submittedName>
</protein>
<name>A0ABT9MA62_9DEIO</name>
<accession>A0ABT9MA62</accession>
<proteinExistence type="predicted"/>
<dbReference type="PROSITE" id="PS50943">
    <property type="entry name" value="HTH_CROC1"/>
    <property type="match status" value="1"/>
</dbReference>
<feature type="domain" description="HTH cro/C1-type" evidence="3">
    <location>
        <begin position="5"/>
        <end position="59"/>
    </location>
</feature>
<dbReference type="SMART" id="SM00530">
    <property type="entry name" value="HTH_XRE"/>
    <property type="match status" value="1"/>
</dbReference>
<keyword evidence="5" id="KW-1185">Reference proteome</keyword>
<sequence>MENRIRELRTELRWTQADLAAALDVSRQTVNALETGKYDPSLPLAFRIARLFGQPLEQVFHDPDGPPQPWLQASRPATPDTDGPVLHRMGLDGWELTGVAPDLLHFRRPAEQPAQQWAYDRLDGDLPAGTQAERARSGWAYVASWPGRALHYFKRPTG</sequence>
<feature type="region of interest" description="Disordered" evidence="2">
    <location>
        <begin position="59"/>
        <end position="82"/>
    </location>
</feature>
<dbReference type="PANTHER" id="PTHR46558:SF4">
    <property type="entry name" value="DNA-BIDING PHAGE PROTEIN"/>
    <property type="match status" value="1"/>
</dbReference>
<dbReference type="Gene3D" id="1.10.260.40">
    <property type="entry name" value="lambda repressor-like DNA-binding domains"/>
    <property type="match status" value="1"/>
</dbReference>
<dbReference type="SUPFAM" id="SSF47413">
    <property type="entry name" value="lambda repressor-like DNA-binding domains"/>
    <property type="match status" value="1"/>
</dbReference>
<dbReference type="Proteomes" id="UP001232163">
    <property type="component" value="Unassembled WGS sequence"/>
</dbReference>
<keyword evidence="1 4" id="KW-0238">DNA-binding</keyword>